<keyword evidence="3" id="KW-1185">Reference proteome</keyword>
<dbReference type="Gene3D" id="3.90.75.10">
    <property type="entry name" value="Homing Intron 3 (I-ppo) Encoded Endonuclease, Chain A"/>
    <property type="match status" value="1"/>
</dbReference>
<dbReference type="AlphaFoldDB" id="A0A1C3N4R4"/>
<dbReference type="InterPro" id="IPR044930">
    <property type="entry name" value="Homing_endonuclease_His-Me"/>
</dbReference>
<keyword evidence="2" id="KW-0540">Nuclease</keyword>
<dbReference type="Pfam" id="PF13392">
    <property type="entry name" value="HNH_3"/>
    <property type="match status" value="1"/>
</dbReference>
<dbReference type="Proteomes" id="UP000199393">
    <property type="component" value="Chromosome I"/>
</dbReference>
<name>A0A1C3N4R4_9ACTN</name>
<sequence>MRMVAKTDECWLWTGPQNLAGYGSFGVGRGSKRNAHRWLWEQINGRASPKLHLDHLCRNRLCVRPEHMELVTHSENIRRGARSTYQSDKTQCVHGHPYDEVNTAWYRGTRYCRTCKREATKQRRDRLRQAGTLSNR</sequence>
<protein>
    <submittedName>
        <fullName evidence="2">HNH endonuclease</fullName>
    </submittedName>
</protein>
<gene>
    <name evidence="2" type="ORF">GA0070620_3091</name>
</gene>
<organism evidence="2 3">
    <name type="scientific">Micromonospora krabiensis</name>
    <dbReference type="NCBI Taxonomy" id="307121"/>
    <lineage>
        <taxon>Bacteria</taxon>
        <taxon>Bacillati</taxon>
        <taxon>Actinomycetota</taxon>
        <taxon>Actinomycetes</taxon>
        <taxon>Micromonosporales</taxon>
        <taxon>Micromonosporaceae</taxon>
        <taxon>Micromonospora</taxon>
    </lineage>
</organism>
<reference evidence="3" key="1">
    <citation type="submission" date="2016-06" db="EMBL/GenBank/DDBJ databases">
        <authorList>
            <person name="Varghese N."/>
        </authorList>
    </citation>
    <scope>NUCLEOTIDE SEQUENCE [LARGE SCALE GENOMIC DNA]</scope>
    <source>
        <strain evidence="3">DSM 45344</strain>
    </source>
</reference>
<keyword evidence="2" id="KW-0378">Hydrolase</keyword>
<dbReference type="EMBL" id="LT598496">
    <property type="protein sequence ID" value="SBV27567.1"/>
    <property type="molecule type" value="Genomic_DNA"/>
</dbReference>
<proteinExistence type="predicted"/>
<evidence type="ECO:0000313" key="3">
    <source>
        <dbReference type="Proteomes" id="UP000199393"/>
    </source>
</evidence>
<evidence type="ECO:0000313" key="2">
    <source>
        <dbReference type="EMBL" id="SBV27567.1"/>
    </source>
</evidence>
<keyword evidence="2" id="KW-0255">Endonuclease</keyword>
<dbReference type="STRING" id="307121.GA0070620_3091"/>
<dbReference type="GO" id="GO:0004519">
    <property type="term" value="F:endonuclease activity"/>
    <property type="evidence" value="ECO:0007669"/>
    <property type="project" value="UniProtKB-KW"/>
</dbReference>
<dbReference type="SUPFAM" id="SSF54060">
    <property type="entry name" value="His-Me finger endonucleases"/>
    <property type="match status" value="1"/>
</dbReference>
<accession>A0A1C3N4R4</accession>
<dbReference type="InterPro" id="IPR044925">
    <property type="entry name" value="His-Me_finger_sf"/>
</dbReference>
<dbReference type="InterPro" id="IPR003615">
    <property type="entry name" value="HNH_nuc"/>
</dbReference>
<evidence type="ECO:0000259" key="1">
    <source>
        <dbReference type="Pfam" id="PF13392"/>
    </source>
</evidence>
<feature type="domain" description="HNH nuclease" evidence="1">
    <location>
        <begin position="35"/>
        <end position="76"/>
    </location>
</feature>